<dbReference type="RefSeq" id="WP_252741265.1">
    <property type="nucleotide sequence ID" value="NZ_JAMXIB010000005.1"/>
</dbReference>
<gene>
    <name evidence="2" type="ORF">NG653_08475</name>
</gene>
<dbReference type="CDD" id="cd00158">
    <property type="entry name" value="RHOD"/>
    <property type="match status" value="1"/>
</dbReference>
<protein>
    <submittedName>
        <fullName evidence="2">Rhodanese-like domain-containing protein</fullName>
    </submittedName>
</protein>
<dbReference type="Gene3D" id="3.40.250.10">
    <property type="entry name" value="Rhodanese-like domain"/>
    <property type="match status" value="1"/>
</dbReference>
<evidence type="ECO:0000313" key="2">
    <source>
        <dbReference type="EMBL" id="MCO5724893.1"/>
    </source>
</evidence>
<evidence type="ECO:0000313" key="3">
    <source>
        <dbReference type="Proteomes" id="UP001206312"/>
    </source>
</evidence>
<evidence type="ECO:0000259" key="1">
    <source>
        <dbReference type="PROSITE" id="PS50206"/>
    </source>
</evidence>
<dbReference type="InterPro" id="IPR036873">
    <property type="entry name" value="Rhodanese-like_dom_sf"/>
</dbReference>
<dbReference type="Pfam" id="PF00581">
    <property type="entry name" value="Rhodanese"/>
    <property type="match status" value="1"/>
</dbReference>
<dbReference type="SMART" id="SM00450">
    <property type="entry name" value="RHOD"/>
    <property type="match status" value="1"/>
</dbReference>
<dbReference type="InterPro" id="IPR001763">
    <property type="entry name" value="Rhodanese-like_dom"/>
</dbReference>
<feature type="domain" description="Rhodanese" evidence="1">
    <location>
        <begin position="15"/>
        <end position="102"/>
    </location>
</feature>
<dbReference type="EMBL" id="JAMXIB010000005">
    <property type="protein sequence ID" value="MCO5724893.1"/>
    <property type="molecule type" value="Genomic_DNA"/>
</dbReference>
<dbReference type="Proteomes" id="UP001206312">
    <property type="component" value="Unassembled WGS sequence"/>
</dbReference>
<dbReference type="InterPro" id="IPR050229">
    <property type="entry name" value="GlpE_sulfurtransferase"/>
</dbReference>
<name>A0ABT1AXY6_9FLAO</name>
<accession>A0ABT1AXY6</accession>
<dbReference type="PANTHER" id="PTHR43031:SF17">
    <property type="entry name" value="SULFURTRANSFERASE YTWF-RELATED"/>
    <property type="match status" value="1"/>
</dbReference>
<organism evidence="2 3">
    <name type="scientific">Robiginitalea marina</name>
    <dbReference type="NCBI Taxonomy" id="2954105"/>
    <lineage>
        <taxon>Bacteria</taxon>
        <taxon>Pseudomonadati</taxon>
        <taxon>Bacteroidota</taxon>
        <taxon>Flavobacteriia</taxon>
        <taxon>Flavobacteriales</taxon>
        <taxon>Flavobacteriaceae</taxon>
        <taxon>Robiginitalea</taxon>
    </lineage>
</organism>
<reference evidence="2 3" key="1">
    <citation type="submission" date="2022-06" db="EMBL/GenBank/DDBJ databases">
        <authorList>
            <person name="Xuan X."/>
        </authorList>
    </citation>
    <scope>NUCLEOTIDE SEQUENCE [LARGE SCALE GENOMIC DNA]</scope>
    <source>
        <strain evidence="2 3">2V75</strain>
    </source>
</reference>
<sequence>MADLTQEEWRSRLEHDENAVILDVRTSEEMEEGYIPGAIHLDIYQPQEFLEGLDALDKSKHYYVYCRSGNRSGQACALMTSRGFSAAFNLMGGMIEWEGDVTF</sequence>
<dbReference type="SUPFAM" id="SSF52821">
    <property type="entry name" value="Rhodanese/Cell cycle control phosphatase"/>
    <property type="match status" value="1"/>
</dbReference>
<comment type="caution">
    <text evidence="2">The sequence shown here is derived from an EMBL/GenBank/DDBJ whole genome shotgun (WGS) entry which is preliminary data.</text>
</comment>
<dbReference type="PANTHER" id="PTHR43031">
    <property type="entry name" value="FAD-DEPENDENT OXIDOREDUCTASE"/>
    <property type="match status" value="1"/>
</dbReference>
<proteinExistence type="predicted"/>
<dbReference type="PROSITE" id="PS50206">
    <property type="entry name" value="RHODANESE_3"/>
    <property type="match status" value="1"/>
</dbReference>
<keyword evidence="3" id="KW-1185">Reference proteome</keyword>